<dbReference type="Gene3D" id="1.10.238.10">
    <property type="entry name" value="EF-hand"/>
    <property type="match status" value="1"/>
</dbReference>
<sequence length="202" mass="22288">MEIQLKLTRTSLLAASTLTLALAACGEPEVAENNDVVVAEPKAEYDPMAQDYTLSEAAAERRAEFDADAFNSEYDGYRTDILEEKDDVKAVPEPAGQDMENASQAQSDTPKRDANSNMKAREDMTWSYLDRNGDGKLSVAEYAIWAVPLDPNAPKANDETKPYVSAEQANKAADSFFYYDVNGDTYLSQREFTSARRGETIG</sequence>
<proteinExistence type="predicted"/>
<dbReference type="EMBL" id="QBKA01000002">
    <property type="protein sequence ID" value="RDC60117.1"/>
    <property type="molecule type" value="Genomic_DNA"/>
</dbReference>
<dbReference type="Proteomes" id="UP000253727">
    <property type="component" value="Unassembled WGS sequence"/>
</dbReference>
<accession>A0A369QA45</accession>
<keyword evidence="2" id="KW-0732">Signal</keyword>
<comment type="caution">
    <text evidence="4">The sequence shown here is derived from an EMBL/GenBank/DDBJ whole genome shotgun (WGS) entry which is preliminary data.</text>
</comment>
<feature type="domain" description="EF-hand" evidence="3">
    <location>
        <begin position="117"/>
        <end position="152"/>
    </location>
</feature>
<feature type="compositionally biased region" description="Basic and acidic residues" evidence="1">
    <location>
        <begin position="109"/>
        <end position="118"/>
    </location>
</feature>
<evidence type="ECO:0000313" key="4">
    <source>
        <dbReference type="EMBL" id="RDC60117.1"/>
    </source>
</evidence>
<reference evidence="4 5" key="1">
    <citation type="submission" date="2018-04" db="EMBL/GenBank/DDBJ databases">
        <title>Altererythrobacter sp. HME9302 genome sequencing and assembly.</title>
        <authorList>
            <person name="Kang H."/>
            <person name="Kim H."/>
            <person name="Joh K."/>
        </authorList>
    </citation>
    <scope>NUCLEOTIDE SEQUENCE [LARGE SCALE GENOMIC DNA]</scope>
    <source>
        <strain evidence="4 5">HME9302</strain>
    </source>
</reference>
<dbReference type="InterPro" id="IPR018247">
    <property type="entry name" value="EF_Hand_1_Ca_BS"/>
</dbReference>
<feature type="signal peptide" evidence="2">
    <location>
        <begin position="1"/>
        <end position="23"/>
    </location>
</feature>
<dbReference type="PROSITE" id="PS00018">
    <property type="entry name" value="EF_HAND_1"/>
    <property type="match status" value="1"/>
</dbReference>
<dbReference type="AlphaFoldDB" id="A0A369QA45"/>
<dbReference type="PROSITE" id="PS51257">
    <property type="entry name" value="PROKAR_LIPOPROTEIN"/>
    <property type="match status" value="1"/>
</dbReference>
<protein>
    <recommendedName>
        <fullName evidence="3">EF-hand domain-containing protein</fullName>
    </recommendedName>
</protein>
<dbReference type="SUPFAM" id="SSF47473">
    <property type="entry name" value="EF-hand"/>
    <property type="match status" value="1"/>
</dbReference>
<gene>
    <name evidence="4" type="ORF">HME9302_01316</name>
</gene>
<dbReference type="GO" id="GO:0005509">
    <property type="term" value="F:calcium ion binding"/>
    <property type="evidence" value="ECO:0007669"/>
    <property type="project" value="InterPro"/>
</dbReference>
<name>A0A369QA45_9SPHN</name>
<dbReference type="InterPro" id="IPR002048">
    <property type="entry name" value="EF_hand_dom"/>
</dbReference>
<evidence type="ECO:0000256" key="2">
    <source>
        <dbReference type="SAM" id="SignalP"/>
    </source>
</evidence>
<keyword evidence="5" id="KW-1185">Reference proteome</keyword>
<dbReference type="InterPro" id="IPR011992">
    <property type="entry name" value="EF-hand-dom_pair"/>
</dbReference>
<dbReference type="PROSITE" id="PS50222">
    <property type="entry name" value="EF_HAND_2"/>
    <property type="match status" value="1"/>
</dbReference>
<evidence type="ECO:0000313" key="5">
    <source>
        <dbReference type="Proteomes" id="UP000253727"/>
    </source>
</evidence>
<feature type="chain" id="PRO_5017085103" description="EF-hand domain-containing protein" evidence="2">
    <location>
        <begin position="24"/>
        <end position="202"/>
    </location>
</feature>
<evidence type="ECO:0000256" key="1">
    <source>
        <dbReference type="SAM" id="MobiDB-lite"/>
    </source>
</evidence>
<evidence type="ECO:0000259" key="3">
    <source>
        <dbReference type="PROSITE" id="PS50222"/>
    </source>
</evidence>
<organism evidence="4 5">
    <name type="scientific">Alteripontixanthobacter maritimus</name>
    <dbReference type="NCBI Taxonomy" id="2161824"/>
    <lineage>
        <taxon>Bacteria</taxon>
        <taxon>Pseudomonadati</taxon>
        <taxon>Pseudomonadota</taxon>
        <taxon>Alphaproteobacteria</taxon>
        <taxon>Sphingomonadales</taxon>
        <taxon>Erythrobacteraceae</taxon>
        <taxon>Alteripontixanthobacter</taxon>
    </lineage>
</organism>
<feature type="region of interest" description="Disordered" evidence="1">
    <location>
        <begin position="93"/>
        <end position="118"/>
    </location>
</feature>